<feature type="transmembrane region" description="Helical" evidence="8">
    <location>
        <begin position="138"/>
        <end position="162"/>
    </location>
</feature>
<dbReference type="PANTHER" id="PTHR30445">
    <property type="entry name" value="K(+)_H(+) ANTIPORTER SUBUNIT KHTT"/>
    <property type="match status" value="1"/>
</dbReference>
<evidence type="ECO:0000256" key="6">
    <source>
        <dbReference type="ARBA" id="ARBA00022989"/>
    </source>
</evidence>
<reference evidence="10 11" key="1">
    <citation type="submission" date="2023-06" db="EMBL/GenBank/DDBJ databases">
        <title>Whole genome sequence of Oscillatoria calcuttensis NRMC-F 0142.</title>
        <authorList>
            <person name="Shakena Fathima T."/>
            <person name="Muralitharan G."/>
            <person name="Thajuddin N."/>
        </authorList>
    </citation>
    <scope>NUCLEOTIDE SEQUENCE [LARGE SCALE GENOMIC DNA]</scope>
    <source>
        <strain evidence="10 11">NRMC-F 0142</strain>
    </source>
</reference>
<feature type="transmembrane region" description="Helical" evidence="8">
    <location>
        <begin position="101"/>
        <end position="118"/>
    </location>
</feature>
<evidence type="ECO:0000256" key="1">
    <source>
        <dbReference type="ARBA" id="ARBA00004651"/>
    </source>
</evidence>
<dbReference type="RefSeq" id="WP_286004668.1">
    <property type="nucleotide sequence ID" value="NZ_JASVEJ010000039.1"/>
</dbReference>
<evidence type="ECO:0000256" key="4">
    <source>
        <dbReference type="ARBA" id="ARBA00022475"/>
    </source>
</evidence>
<dbReference type="NCBIfam" id="TIGR01625">
    <property type="entry name" value="YidE_YbjL_dupl"/>
    <property type="match status" value="1"/>
</dbReference>
<feature type="domain" description="YidE/YbjL duplication" evidence="9">
    <location>
        <begin position="11"/>
        <end position="159"/>
    </location>
</feature>
<dbReference type="PANTHER" id="PTHR30445:SF3">
    <property type="entry name" value="TRANSPORT PROTEIN YIDE-RELATED"/>
    <property type="match status" value="1"/>
</dbReference>
<gene>
    <name evidence="10" type="ORF">QQ055_10370</name>
</gene>
<proteinExistence type="inferred from homology"/>
<keyword evidence="3" id="KW-0813">Transport</keyword>
<keyword evidence="5 8" id="KW-0812">Transmembrane</keyword>
<organism evidence="10 11">
    <name type="scientific">Geitlerinema calcuttense NRMC-F 0142</name>
    <dbReference type="NCBI Taxonomy" id="2922238"/>
    <lineage>
        <taxon>Bacteria</taxon>
        <taxon>Bacillati</taxon>
        <taxon>Cyanobacteriota</taxon>
        <taxon>Cyanophyceae</taxon>
        <taxon>Geitlerinematales</taxon>
        <taxon>Geitlerinemataceae</taxon>
        <taxon>Geitlerinema</taxon>
    </lineage>
</organism>
<dbReference type="Pfam" id="PF06826">
    <property type="entry name" value="Asp-Al_Ex"/>
    <property type="match status" value="1"/>
</dbReference>
<feature type="transmembrane region" description="Helical" evidence="8">
    <location>
        <begin position="12"/>
        <end position="31"/>
    </location>
</feature>
<protein>
    <recommendedName>
        <fullName evidence="9">YidE/YbjL duplication domain-containing protein</fullName>
    </recommendedName>
</protein>
<keyword evidence="4" id="KW-1003">Cell membrane</keyword>
<evidence type="ECO:0000256" key="3">
    <source>
        <dbReference type="ARBA" id="ARBA00022448"/>
    </source>
</evidence>
<dbReference type="InterPro" id="IPR050144">
    <property type="entry name" value="AAE_transporter"/>
</dbReference>
<evidence type="ECO:0000259" key="9">
    <source>
        <dbReference type="Pfam" id="PF06826"/>
    </source>
</evidence>
<comment type="similarity">
    <text evidence="2">Belongs to the AAE transporter (TC 2.A.81) family.</text>
</comment>
<dbReference type="Proteomes" id="UP001230986">
    <property type="component" value="Unassembled WGS sequence"/>
</dbReference>
<evidence type="ECO:0000256" key="8">
    <source>
        <dbReference type="SAM" id="Phobius"/>
    </source>
</evidence>
<feature type="transmembrane region" description="Helical" evidence="8">
    <location>
        <begin position="69"/>
        <end position="94"/>
    </location>
</feature>
<name>A0ABT7M0R9_9CYAN</name>
<sequence length="163" mass="17366">MIPFTIPGIPAPVKLGLAGGPLIVALILSRLGRIGPMSFYMPISANFMLREVGITLFLACVGLKSGHNFVATIMAGGWVWVIYGAIITLVPLLIAGYVARALLKMNFVSICGILSGSMTDPPALAFANKMTHSDTPSLSYASVYPLTMILRVLSTQILVILFL</sequence>
<evidence type="ECO:0000256" key="7">
    <source>
        <dbReference type="ARBA" id="ARBA00023136"/>
    </source>
</evidence>
<keyword evidence="7 8" id="KW-0472">Membrane</keyword>
<evidence type="ECO:0000256" key="2">
    <source>
        <dbReference type="ARBA" id="ARBA00009854"/>
    </source>
</evidence>
<comment type="caution">
    <text evidence="10">The sequence shown here is derived from an EMBL/GenBank/DDBJ whole genome shotgun (WGS) entry which is preliminary data.</text>
</comment>
<evidence type="ECO:0000313" key="11">
    <source>
        <dbReference type="Proteomes" id="UP001230986"/>
    </source>
</evidence>
<comment type="subcellular location">
    <subcellularLocation>
        <location evidence="1">Cell membrane</location>
        <topology evidence="1">Multi-pass membrane protein</topology>
    </subcellularLocation>
</comment>
<keyword evidence="6 8" id="KW-1133">Transmembrane helix</keyword>
<feature type="transmembrane region" description="Helical" evidence="8">
    <location>
        <begin position="43"/>
        <end position="63"/>
    </location>
</feature>
<evidence type="ECO:0000256" key="5">
    <source>
        <dbReference type="ARBA" id="ARBA00022692"/>
    </source>
</evidence>
<dbReference type="InterPro" id="IPR006512">
    <property type="entry name" value="YidE_YbjL"/>
</dbReference>
<evidence type="ECO:0000313" key="10">
    <source>
        <dbReference type="EMBL" id="MDL5057853.1"/>
    </source>
</evidence>
<dbReference type="EMBL" id="JASVEJ010000039">
    <property type="protein sequence ID" value="MDL5057853.1"/>
    <property type="molecule type" value="Genomic_DNA"/>
</dbReference>
<accession>A0ABT7M0R9</accession>
<keyword evidence="11" id="KW-1185">Reference proteome</keyword>